<evidence type="ECO:0000313" key="1">
    <source>
        <dbReference type="EMBL" id="KAI2383673.1"/>
    </source>
</evidence>
<comment type="caution">
    <text evidence="1">The sequence shown here is derived from an EMBL/GenBank/DDBJ whole genome shotgun (WGS) entry which is preliminary data.</text>
</comment>
<name>A0ACB8USG3_9EURO</name>
<protein>
    <submittedName>
        <fullName evidence="1">Uncharacterized protein</fullName>
    </submittedName>
</protein>
<sequence>MSRVRSPASESKEENTRCPTIKADIYTTGRGGSGNMVSNDDPKAARARQDLDIPPSVSAGTADEGRFHTGRGGAANVYTRSPNDMVRPSNDDDDDDGQTLVEKTSSSPDPERAKPGQGPTKMDG</sequence>
<organism evidence="1">
    <name type="scientific">Ophidiomyces ophidiicola</name>
    <dbReference type="NCBI Taxonomy" id="1387563"/>
    <lineage>
        <taxon>Eukaryota</taxon>
        <taxon>Fungi</taxon>
        <taxon>Dikarya</taxon>
        <taxon>Ascomycota</taxon>
        <taxon>Pezizomycotina</taxon>
        <taxon>Eurotiomycetes</taxon>
        <taxon>Eurotiomycetidae</taxon>
        <taxon>Onygenales</taxon>
        <taxon>Onygenaceae</taxon>
        <taxon>Ophidiomyces</taxon>
    </lineage>
</organism>
<reference evidence="1" key="1">
    <citation type="journal article" date="2022" name="bioRxiv">
        <title>Population genetic analysis of Ophidiomyces ophidiicola, the causative agent of snake fungal disease, indicates recent introductions to the USA.</title>
        <authorList>
            <person name="Ladner J.T."/>
            <person name="Palmer J.M."/>
            <person name="Ettinger C.L."/>
            <person name="Stajich J.E."/>
            <person name="Farrell T.M."/>
            <person name="Glorioso B.M."/>
            <person name="Lawson B."/>
            <person name="Price S.J."/>
            <person name="Stengle A.G."/>
            <person name="Grear D.A."/>
            <person name="Lorch J.M."/>
        </authorList>
    </citation>
    <scope>NUCLEOTIDE SEQUENCE</scope>
    <source>
        <strain evidence="1">NWHC 24266-5</strain>
    </source>
</reference>
<accession>A0ACB8USG3</accession>
<gene>
    <name evidence="1" type="ORF">LOY88_005143</name>
</gene>
<dbReference type="EMBL" id="JALBCA010000086">
    <property type="protein sequence ID" value="KAI2383673.1"/>
    <property type="molecule type" value="Genomic_DNA"/>
</dbReference>
<proteinExistence type="predicted"/>